<dbReference type="GO" id="GO:0071888">
    <property type="term" value="P:macrophage apoptotic process"/>
    <property type="evidence" value="ECO:0007669"/>
    <property type="project" value="TreeGrafter"/>
</dbReference>
<dbReference type="Pfam" id="PF00169">
    <property type="entry name" value="PH"/>
    <property type="match status" value="1"/>
</dbReference>
<feature type="compositionally biased region" description="Polar residues" evidence="1">
    <location>
        <begin position="303"/>
        <end position="315"/>
    </location>
</feature>
<evidence type="ECO:0000313" key="4">
    <source>
        <dbReference type="Proteomes" id="UP000694383"/>
    </source>
</evidence>
<dbReference type="PANTHER" id="PTHR15871:SF2">
    <property type="entry name" value="PLECKSTRIN HOMOLOGY DOMAIN-CONTAINING FAMILY O MEMBER 2"/>
    <property type="match status" value="1"/>
</dbReference>
<feature type="region of interest" description="Disordered" evidence="1">
    <location>
        <begin position="195"/>
        <end position="483"/>
    </location>
</feature>
<keyword evidence="4" id="KW-1185">Reference proteome</keyword>
<feature type="compositionally biased region" description="Basic and acidic residues" evidence="1">
    <location>
        <begin position="319"/>
        <end position="329"/>
    </location>
</feature>
<reference evidence="3" key="2">
    <citation type="submission" date="2025-09" db="UniProtKB">
        <authorList>
            <consortium name="Ensembl"/>
        </authorList>
    </citation>
    <scope>IDENTIFICATION</scope>
</reference>
<dbReference type="PANTHER" id="PTHR15871">
    <property type="entry name" value="PH DOMAIN-CONTAINING PROTEIN"/>
    <property type="match status" value="1"/>
</dbReference>
<dbReference type="InterPro" id="IPR001849">
    <property type="entry name" value="PH_domain"/>
</dbReference>
<feature type="compositionally biased region" description="Polar residues" evidence="1">
    <location>
        <begin position="447"/>
        <end position="458"/>
    </location>
</feature>
<protein>
    <recommendedName>
        <fullName evidence="2">PH domain-containing protein</fullName>
    </recommendedName>
</protein>
<dbReference type="GeneTree" id="ENSGT00530000063760"/>
<feature type="compositionally biased region" description="Polar residues" evidence="1">
    <location>
        <begin position="198"/>
        <end position="208"/>
    </location>
</feature>
<dbReference type="Proteomes" id="UP000694383">
    <property type="component" value="Unplaced"/>
</dbReference>
<dbReference type="Gene3D" id="2.30.29.30">
    <property type="entry name" value="Pleckstrin-homology domain (PH domain)/Phosphotyrosine-binding domain (PTB)"/>
    <property type="match status" value="1"/>
</dbReference>
<dbReference type="InterPro" id="IPR043448">
    <property type="entry name" value="PKHO1/2"/>
</dbReference>
<evidence type="ECO:0000256" key="1">
    <source>
        <dbReference type="SAM" id="MobiDB-lite"/>
    </source>
</evidence>
<feature type="domain" description="PH" evidence="2">
    <location>
        <begin position="31"/>
        <end position="134"/>
    </location>
</feature>
<dbReference type="SUPFAM" id="SSF50729">
    <property type="entry name" value="PH domain-like"/>
    <property type="match status" value="1"/>
</dbReference>
<feature type="compositionally biased region" description="Polar residues" evidence="1">
    <location>
        <begin position="379"/>
        <end position="396"/>
    </location>
</feature>
<reference evidence="3" key="1">
    <citation type="submission" date="2025-08" db="UniProtKB">
        <authorList>
            <consortium name="Ensembl"/>
        </authorList>
    </citation>
    <scope>IDENTIFICATION</scope>
</reference>
<sequence>MPNEKIVNANLKNVKNKGTKKDPAQHTEKALLGKAGWVKKAHGRVLTSYKDRYIQLEKTDVGVYENEDLQNCLERLDLENYDQCHELKSPFKKKHRLILIRSSKCGNKVHDVKLQAQSVEEKEAWIKALSDGISRAKNKAFDEVKVESTNLEHVTRTRPKGNRNRRPPTRIHMKEVAIGSSDGLLRLDLDLEDAVMPNGTQSTSASWTETLKEEEEEGEPEASVQKKTIEPSILPTDAEEDTLAEDKSIHESPEKKSQPNEATSRASPDGEAVSDQIPAAKIHPGPPPTPPNKPSNTLRNLVVTLQPQRGSSLPSPSLAKEKLPDHPSEPEYQVDPTSTTESHQGKGCETDTRRAEETDGKGQLASVKGVEWGNLCDIQDSTESQSKSNSPLLTCKQNHEKSVQQKKPQFAHSNKTPTCSASDHPTRPLQAPKPPPKVPSEVLSSAEPPSNGLSQSPQLWKKTTGEEKSLSGSALNSSHQDVRVQKPAFKTKMKPEGIPDQSSSALKVRSASYENMLSNSFITSQMTHSNAAECAPPPGDEFTDLQAKVALEMENTRKLLNLAKEGGYEESSAEELLSQAMEKLRKADNVLQEIKKQKVQNRPSNRLSW</sequence>
<feature type="compositionally biased region" description="Basic residues" evidence="1">
    <location>
        <begin position="156"/>
        <end position="170"/>
    </location>
</feature>
<feature type="compositionally biased region" description="Polar residues" evidence="1">
    <location>
        <begin position="405"/>
        <end position="423"/>
    </location>
</feature>
<name>A0A8C7XP79_9TELE</name>
<feature type="compositionally biased region" description="Basic and acidic residues" evidence="1">
    <location>
        <begin position="244"/>
        <end position="258"/>
    </location>
</feature>
<dbReference type="AlphaFoldDB" id="A0A8C7XP79"/>
<organism evidence="3 4">
    <name type="scientific">Oryzias sinensis</name>
    <name type="common">Chinese medaka</name>
    <dbReference type="NCBI Taxonomy" id="183150"/>
    <lineage>
        <taxon>Eukaryota</taxon>
        <taxon>Metazoa</taxon>
        <taxon>Chordata</taxon>
        <taxon>Craniata</taxon>
        <taxon>Vertebrata</taxon>
        <taxon>Euteleostomi</taxon>
        <taxon>Actinopterygii</taxon>
        <taxon>Neopterygii</taxon>
        <taxon>Teleostei</taxon>
        <taxon>Neoteleostei</taxon>
        <taxon>Acanthomorphata</taxon>
        <taxon>Ovalentaria</taxon>
        <taxon>Atherinomorphae</taxon>
        <taxon>Beloniformes</taxon>
        <taxon>Adrianichthyidae</taxon>
        <taxon>Oryziinae</taxon>
        <taxon>Oryzias</taxon>
    </lineage>
</organism>
<evidence type="ECO:0000313" key="3">
    <source>
        <dbReference type="Ensembl" id="ENSOSIP00000015746.1"/>
    </source>
</evidence>
<evidence type="ECO:0000259" key="2">
    <source>
        <dbReference type="PROSITE" id="PS50003"/>
    </source>
</evidence>
<accession>A0A8C7XP79</accession>
<dbReference type="InterPro" id="IPR011993">
    <property type="entry name" value="PH-like_dom_sf"/>
</dbReference>
<dbReference type="Ensembl" id="ENSOSIT00000016647.1">
    <property type="protein sequence ID" value="ENSOSIP00000015746.1"/>
    <property type="gene ID" value="ENSOSIG00000008755.1"/>
</dbReference>
<feature type="compositionally biased region" description="Pro residues" evidence="1">
    <location>
        <begin position="284"/>
        <end position="293"/>
    </location>
</feature>
<dbReference type="SMART" id="SM00233">
    <property type="entry name" value="PH"/>
    <property type="match status" value="1"/>
</dbReference>
<feature type="region of interest" description="Disordered" evidence="1">
    <location>
        <begin position="151"/>
        <end position="170"/>
    </location>
</feature>
<feature type="compositionally biased region" description="Polar residues" evidence="1">
    <location>
        <begin position="470"/>
        <end position="479"/>
    </location>
</feature>
<feature type="compositionally biased region" description="Basic and acidic residues" evidence="1">
    <location>
        <begin position="343"/>
        <end position="360"/>
    </location>
</feature>
<dbReference type="PROSITE" id="PS50003">
    <property type="entry name" value="PH_DOMAIN"/>
    <property type="match status" value="1"/>
</dbReference>
<proteinExistence type="predicted"/>